<feature type="region of interest" description="Disordered" evidence="13">
    <location>
        <begin position="317"/>
        <end position="352"/>
    </location>
</feature>
<name>A0A9P4P7E0_9PLEO</name>
<sequence>MQLLSSPGLGLACAHWKWQWEGWWASDWLGAGCILSGQFCLADCSPSDAVHRCAPNKTDFAGPTSQEISSASRQRNAPPSGSSTAVASISSPAQPPAPRAPGTTALASISSLLSRDLLPPKETELWRAPRPHVSPTRSCCRQSYLSFLLPQLPHLRASADHMQPSTQQIGSYNLSSLLNHDPTPHQQNNSPQTTPQTTPQPTADAAMATATVSLMAPLLQNAQQDDQRPSGDLPRPYKCPLCEKAFHRLEHQTRHIRTHTGEKPHACTFPGCSKRFSRSDELTRHSRIHNNPNSRRGNKQHAAAAAAVAAGMIEPSTMAHMMPPPSNKVISRSAPSSNIGSPNVSPPHSFSTYSPNVSSDLASYRNGGNSSNSSSPNALARNIDLLADAASRLEQRHGHHYSYASRHVTSHGYHPYQNNHRLPGLAQYAYSQPMSRSHSHEDDDPYAHRMTKKSRPGSPLSTAPPSPTFSHDSCSPTPDHTPLATPAHSPRLRPHGFSDVQLPHLRHLSLHHVPALAPMEPSTNTEAPYVPAQNSGGLRIGDIISKPEGAQRKLPIPQIPKVAVQDLLNAPSGLSSGSSSATASVAGNDLSERF</sequence>
<evidence type="ECO:0000313" key="15">
    <source>
        <dbReference type="EMBL" id="KAF2437816.1"/>
    </source>
</evidence>
<comment type="caution">
    <text evidence="15">The sequence shown here is derived from an EMBL/GenBank/DDBJ whole genome shotgun (WGS) entry which is preliminary data.</text>
</comment>
<feature type="region of interest" description="Disordered" evidence="13">
    <location>
        <begin position="569"/>
        <end position="594"/>
    </location>
</feature>
<proteinExistence type="inferred from homology"/>
<dbReference type="Proteomes" id="UP000799764">
    <property type="component" value="Unassembled WGS sequence"/>
</dbReference>
<evidence type="ECO:0000256" key="7">
    <source>
        <dbReference type="ARBA" id="ARBA00023015"/>
    </source>
</evidence>
<dbReference type="SUPFAM" id="SSF57667">
    <property type="entry name" value="beta-beta-alpha zinc fingers"/>
    <property type="match status" value="1"/>
</dbReference>
<keyword evidence="16" id="KW-1185">Reference proteome</keyword>
<evidence type="ECO:0000259" key="14">
    <source>
        <dbReference type="PROSITE" id="PS50157"/>
    </source>
</evidence>
<keyword evidence="8" id="KW-0238">DNA-binding</keyword>
<feature type="compositionally biased region" description="Low complexity" evidence="13">
    <location>
        <begin position="184"/>
        <end position="204"/>
    </location>
</feature>
<keyword evidence="5 12" id="KW-0863">Zinc-finger</keyword>
<dbReference type="FunFam" id="3.30.160.60:FF:000089">
    <property type="entry name" value="DNA-binding protein creA"/>
    <property type="match status" value="1"/>
</dbReference>
<evidence type="ECO:0000256" key="5">
    <source>
        <dbReference type="ARBA" id="ARBA00022771"/>
    </source>
</evidence>
<feature type="compositionally biased region" description="Basic and acidic residues" evidence="13">
    <location>
        <begin position="438"/>
        <end position="447"/>
    </location>
</feature>
<evidence type="ECO:0000256" key="4">
    <source>
        <dbReference type="ARBA" id="ARBA00022737"/>
    </source>
</evidence>
<dbReference type="GO" id="GO:0008270">
    <property type="term" value="F:zinc ion binding"/>
    <property type="evidence" value="ECO:0007669"/>
    <property type="project" value="UniProtKB-KW"/>
</dbReference>
<feature type="compositionally biased region" description="Polar residues" evidence="13">
    <location>
        <begin position="63"/>
        <end position="79"/>
    </location>
</feature>
<keyword evidence="2" id="KW-0678">Repressor</keyword>
<dbReference type="PANTHER" id="PTHR47428:SF1">
    <property type="entry name" value="REGULATORY PROTEIN MIG1-RELATED"/>
    <property type="match status" value="1"/>
</dbReference>
<feature type="compositionally biased region" description="Polar residues" evidence="13">
    <location>
        <begin position="468"/>
        <end position="478"/>
    </location>
</feature>
<dbReference type="InterPro" id="IPR051007">
    <property type="entry name" value="creA/MIG_C2H2-ZnF"/>
</dbReference>
<accession>A0A9P4P7E0</accession>
<evidence type="ECO:0000256" key="12">
    <source>
        <dbReference type="PROSITE-ProRule" id="PRU00042"/>
    </source>
</evidence>
<keyword evidence="10" id="KW-0539">Nucleus</keyword>
<comment type="similarity">
    <text evidence="11">Belongs to the creA/MIG C2H2-type zinc-finger protein family.</text>
</comment>
<dbReference type="GO" id="GO:0005737">
    <property type="term" value="C:cytoplasm"/>
    <property type="evidence" value="ECO:0007669"/>
    <property type="project" value="TreeGrafter"/>
</dbReference>
<keyword evidence="7" id="KW-0805">Transcription regulation</keyword>
<keyword evidence="9" id="KW-0804">Transcription</keyword>
<keyword evidence="3" id="KW-0479">Metal-binding</keyword>
<dbReference type="Pfam" id="PF00096">
    <property type="entry name" value="zf-C2H2"/>
    <property type="match status" value="2"/>
</dbReference>
<organism evidence="15 16">
    <name type="scientific">Karstenula rhodostoma CBS 690.94</name>
    <dbReference type="NCBI Taxonomy" id="1392251"/>
    <lineage>
        <taxon>Eukaryota</taxon>
        <taxon>Fungi</taxon>
        <taxon>Dikarya</taxon>
        <taxon>Ascomycota</taxon>
        <taxon>Pezizomycotina</taxon>
        <taxon>Dothideomycetes</taxon>
        <taxon>Pleosporomycetidae</taxon>
        <taxon>Pleosporales</taxon>
        <taxon>Massarineae</taxon>
        <taxon>Didymosphaeriaceae</taxon>
        <taxon>Karstenula</taxon>
    </lineage>
</organism>
<protein>
    <recommendedName>
        <fullName evidence="14">C2H2-type domain-containing protein</fullName>
    </recommendedName>
</protein>
<gene>
    <name evidence="15" type="ORF">P171DRAFT_449575</name>
</gene>
<feature type="region of interest" description="Disordered" evidence="13">
    <location>
        <begin position="431"/>
        <end position="498"/>
    </location>
</feature>
<dbReference type="PROSITE" id="PS00028">
    <property type="entry name" value="ZINC_FINGER_C2H2_1"/>
    <property type="match status" value="2"/>
</dbReference>
<dbReference type="OrthoDB" id="654211at2759"/>
<dbReference type="GO" id="GO:0005634">
    <property type="term" value="C:nucleus"/>
    <property type="evidence" value="ECO:0007669"/>
    <property type="project" value="UniProtKB-SubCell"/>
</dbReference>
<dbReference type="Gene3D" id="3.30.160.60">
    <property type="entry name" value="Classic Zinc Finger"/>
    <property type="match status" value="2"/>
</dbReference>
<evidence type="ECO:0000256" key="9">
    <source>
        <dbReference type="ARBA" id="ARBA00023163"/>
    </source>
</evidence>
<dbReference type="GO" id="GO:0043609">
    <property type="term" value="P:regulation of carbon utilization"/>
    <property type="evidence" value="ECO:0007669"/>
    <property type="project" value="UniProtKB-ARBA"/>
</dbReference>
<feature type="compositionally biased region" description="Polar residues" evidence="13">
    <location>
        <begin position="328"/>
        <end position="352"/>
    </location>
</feature>
<feature type="compositionally biased region" description="Low complexity" evidence="13">
    <location>
        <begin position="572"/>
        <end position="587"/>
    </location>
</feature>
<keyword evidence="6" id="KW-0862">Zinc</keyword>
<feature type="region of interest" description="Disordered" evidence="13">
    <location>
        <begin position="278"/>
        <end position="301"/>
    </location>
</feature>
<evidence type="ECO:0000256" key="6">
    <source>
        <dbReference type="ARBA" id="ARBA00022833"/>
    </source>
</evidence>
<dbReference type="AlphaFoldDB" id="A0A9P4P7E0"/>
<dbReference type="InterPro" id="IPR013087">
    <property type="entry name" value="Znf_C2H2_type"/>
</dbReference>
<feature type="region of interest" description="Disordered" evidence="13">
    <location>
        <begin position="62"/>
        <end position="103"/>
    </location>
</feature>
<comment type="subcellular location">
    <subcellularLocation>
        <location evidence="1">Nucleus</location>
    </subcellularLocation>
</comment>
<dbReference type="GO" id="GO:0000433">
    <property type="term" value="P:carbon catabolite repression of transcription from RNA polymerase II promoter by glucose"/>
    <property type="evidence" value="ECO:0007669"/>
    <property type="project" value="TreeGrafter"/>
</dbReference>
<keyword evidence="4" id="KW-0677">Repeat</keyword>
<dbReference type="SMART" id="SM00355">
    <property type="entry name" value="ZnF_C2H2"/>
    <property type="match status" value="2"/>
</dbReference>
<reference evidence="15" key="1">
    <citation type="journal article" date="2020" name="Stud. Mycol.">
        <title>101 Dothideomycetes genomes: a test case for predicting lifestyles and emergence of pathogens.</title>
        <authorList>
            <person name="Haridas S."/>
            <person name="Albert R."/>
            <person name="Binder M."/>
            <person name="Bloem J."/>
            <person name="Labutti K."/>
            <person name="Salamov A."/>
            <person name="Andreopoulos B."/>
            <person name="Baker S."/>
            <person name="Barry K."/>
            <person name="Bills G."/>
            <person name="Bluhm B."/>
            <person name="Cannon C."/>
            <person name="Castanera R."/>
            <person name="Culley D."/>
            <person name="Daum C."/>
            <person name="Ezra D."/>
            <person name="Gonzalez J."/>
            <person name="Henrissat B."/>
            <person name="Kuo A."/>
            <person name="Liang C."/>
            <person name="Lipzen A."/>
            <person name="Lutzoni F."/>
            <person name="Magnuson J."/>
            <person name="Mondo S."/>
            <person name="Nolan M."/>
            <person name="Ohm R."/>
            <person name="Pangilinan J."/>
            <person name="Park H.-J."/>
            <person name="Ramirez L."/>
            <person name="Alfaro M."/>
            <person name="Sun H."/>
            <person name="Tritt A."/>
            <person name="Yoshinaga Y."/>
            <person name="Zwiers L.-H."/>
            <person name="Turgeon B."/>
            <person name="Goodwin S."/>
            <person name="Spatafora J."/>
            <person name="Crous P."/>
            <person name="Grigoriev I."/>
        </authorList>
    </citation>
    <scope>NUCLEOTIDE SEQUENCE</scope>
    <source>
        <strain evidence="15">CBS 690.94</strain>
    </source>
</reference>
<evidence type="ECO:0000313" key="16">
    <source>
        <dbReference type="Proteomes" id="UP000799764"/>
    </source>
</evidence>
<evidence type="ECO:0000256" key="13">
    <source>
        <dbReference type="SAM" id="MobiDB-lite"/>
    </source>
</evidence>
<dbReference type="PROSITE" id="PS50157">
    <property type="entry name" value="ZINC_FINGER_C2H2_2"/>
    <property type="match status" value="2"/>
</dbReference>
<evidence type="ECO:0000256" key="1">
    <source>
        <dbReference type="ARBA" id="ARBA00004123"/>
    </source>
</evidence>
<feature type="domain" description="C2H2-type" evidence="14">
    <location>
        <begin position="237"/>
        <end position="264"/>
    </location>
</feature>
<dbReference type="FunFam" id="3.30.160.60:FF:000152">
    <property type="entry name" value="DNA-binding protein creA"/>
    <property type="match status" value="1"/>
</dbReference>
<evidence type="ECO:0000256" key="10">
    <source>
        <dbReference type="ARBA" id="ARBA00023242"/>
    </source>
</evidence>
<dbReference type="EMBL" id="MU001514">
    <property type="protein sequence ID" value="KAF2437816.1"/>
    <property type="molecule type" value="Genomic_DNA"/>
</dbReference>
<feature type="region of interest" description="Disordered" evidence="13">
    <location>
        <begin position="174"/>
        <end position="204"/>
    </location>
</feature>
<evidence type="ECO:0000256" key="3">
    <source>
        <dbReference type="ARBA" id="ARBA00022723"/>
    </source>
</evidence>
<evidence type="ECO:0000256" key="2">
    <source>
        <dbReference type="ARBA" id="ARBA00022491"/>
    </source>
</evidence>
<dbReference type="InterPro" id="IPR036236">
    <property type="entry name" value="Znf_C2H2_sf"/>
</dbReference>
<dbReference type="PANTHER" id="PTHR47428">
    <property type="entry name" value="REGULATORY PROTEIN MIG1-RELATED"/>
    <property type="match status" value="1"/>
</dbReference>
<feature type="domain" description="C2H2-type" evidence="14">
    <location>
        <begin position="265"/>
        <end position="294"/>
    </location>
</feature>
<evidence type="ECO:0000256" key="11">
    <source>
        <dbReference type="ARBA" id="ARBA00038023"/>
    </source>
</evidence>
<feature type="compositionally biased region" description="Polar residues" evidence="13">
    <location>
        <begin position="521"/>
        <end position="536"/>
    </location>
</feature>
<dbReference type="GO" id="GO:0000978">
    <property type="term" value="F:RNA polymerase II cis-regulatory region sequence-specific DNA binding"/>
    <property type="evidence" value="ECO:0007669"/>
    <property type="project" value="TreeGrafter"/>
</dbReference>
<feature type="region of interest" description="Disordered" evidence="13">
    <location>
        <begin position="518"/>
        <end position="555"/>
    </location>
</feature>
<evidence type="ECO:0000256" key="8">
    <source>
        <dbReference type="ARBA" id="ARBA00023125"/>
    </source>
</evidence>
<feature type="compositionally biased region" description="Low complexity" evidence="13">
    <location>
        <begin position="80"/>
        <end position="92"/>
    </location>
</feature>